<keyword evidence="5" id="KW-0464">Manganese</keyword>
<comment type="caution">
    <text evidence="10">The sequence shown here is derived from an EMBL/GenBank/DDBJ whole genome shotgun (WGS) entry which is preliminary data.</text>
</comment>
<evidence type="ECO:0000256" key="3">
    <source>
        <dbReference type="ARBA" id="ARBA00022723"/>
    </source>
</evidence>
<feature type="domain" description="CBS" evidence="9">
    <location>
        <begin position="73"/>
        <end position="130"/>
    </location>
</feature>
<dbReference type="InterPro" id="IPR004097">
    <property type="entry name" value="DHHA2"/>
</dbReference>
<evidence type="ECO:0000313" key="10">
    <source>
        <dbReference type="EMBL" id="PXX79628.1"/>
    </source>
</evidence>
<dbReference type="PANTHER" id="PTHR12112">
    <property type="entry name" value="BNIP - RELATED"/>
    <property type="match status" value="1"/>
</dbReference>
<keyword evidence="4" id="KW-0378">Hydrolase</keyword>
<evidence type="ECO:0000256" key="1">
    <source>
        <dbReference type="ARBA" id="ARBA00001936"/>
    </source>
</evidence>
<dbReference type="STRING" id="1034346.GCA_000313565_00693"/>
<dbReference type="InterPro" id="IPR038763">
    <property type="entry name" value="DHH_sf"/>
</dbReference>
<dbReference type="SUPFAM" id="SSF75138">
    <property type="entry name" value="HprK N-terminal domain-like"/>
    <property type="match status" value="1"/>
</dbReference>
<keyword evidence="3" id="KW-0479">Metal-binding</keyword>
<gene>
    <name evidence="10" type="ORF">DES51_105100</name>
</gene>
<dbReference type="InterPro" id="IPR028979">
    <property type="entry name" value="Ser_kin/Pase_Hpr-like_N_sf"/>
</dbReference>
<dbReference type="InterPro" id="IPR000644">
    <property type="entry name" value="CBS_dom"/>
</dbReference>
<comment type="cofactor">
    <cofactor evidence="1">
        <name>Mn(2+)</name>
        <dbReference type="ChEBI" id="CHEBI:29035"/>
    </cofactor>
</comment>
<keyword evidence="8" id="KW-0129">CBS domain</keyword>
<dbReference type="SMART" id="SM01131">
    <property type="entry name" value="DHHA2"/>
    <property type="match status" value="1"/>
</dbReference>
<dbReference type="InterPro" id="IPR010766">
    <property type="entry name" value="DRTGG"/>
</dbReference>
<evidence type="ECO:0000256" key="8">
    <source>
        <dbReference type="PROSITE-ProRule" id="PRU00703"/>
    </source>
</evidence>
<dbReference type="SMART" id="SM00116">
    <property type="entry name" value="CBS"/>
    <property type="match status" value="2"/>
</dbReference>
<feature type="domain" description="CBS" evidence="9">
    <location>
        <begin position="250"/>
        <end position="306"/>
    </location>
</feature>
<evidence type="ECO:0000256" key="4">
    <source>
        <dbReference type="ARBA" id="ARBA00022801"/>
    </source>
</evidence>
<dbReference type="Gene3D" id="3.40.1390.20">
    <property type="entry name" value="HprK N-terminal domain-like"/>
    <property type="match status" value="1"/>
</dbReference>
<dbReference type="Pfam" id="PF02833">
    <property type="entry name" value="DHHA2"/>
    <property type="match status" value="1"/>
</dbReference>
<dbReference type="SUPFAM" id="SSF54631">
    <property type="entry name" value="CBS-domain pair"/>
    <property type="match status" value="1"/>
</dbReference>
<dbReference type="Pfam" id="PF07085">
    <property type="entry name" value="DRTGG"/>
    <property type="match status" value="1"/>
</dbReference>
<evidence type="ECO:0000256" key="6">
    <source>
        <dbReference type="ARBA" id="ARBA00032535"/>
    </source>
</evidence>
<dbReference type="OrthoDB" id="9766150at2"/>
<protein>
    <recommendedName>
        <fullName evidence="2">inorganic diphosphatase</fullName>
        <ecNumber evidence="2">3.6.1.1</ecNumber>
    </recommendedName>
    <alternativeName>
        <fullName evidence="6">Pyrophosphate phospho-hydrolase</fullName>
    </alternativeName>
</protein>
<evidence type="ECO:0000313" key="11">
    <source>
        <dbReference type="Proteomes" id="UP000247612"/>
    </source>
</evidence>
<dbReference type="GO" id="GO:0004427">
    <property type="term" value="F:inorganic diphosphate phosphatase activity"/>
    <property type="evidence" value="ECO:0007669"/>
    <property type="project" value="UniProtKB-EC"/>
</dbReference>
<reference evidence="10 11" key="1">
    <citation type="submission" date="2018-05" db="EMBL/GenBank/DDBJ databases">
        <title>Genomic Encyclopedia of Type Strains, Phase IV (KMG-IV): sequencing the most valuable type-strain genomes for metagenomic binning, comparative biology and taxonomic classification.</title>
        <authorList>
            <person name="Goeker M."/>
        </authorList>
    </citation>
    <scope>NUCLEOTIDE SEQUENCE [LARGE SCALE GENOMIC DNA]</scope>
    <source>
        <strain evidence="10 11">JC118</strain>
    </source>
</reference>
<dbReference type="GO" id="GO:0046872">
    <property type="term" value="F:metal ion binding"/>
    <property type="evidence" value="ECO:0007669"/>
    <property type="project" value="UniProtKB-KW"/>
</dbReference>
<dbReference type="NCBIfam" id="NF011443">
    <property type="entry name" value="PRK14869.1-5"/>
    <property type="match status" value="1"/>
</dbReference>
<dbReference type="PANTHER" id="PTHR12112:SF22">
    <property type="entry name" value="MANGANESE-DEPENDENT INORGANIC PYROPHOSPHATASE-RELATED"/>
    <property type="match status" value="1"/>
</dbReference>
<evidence type="ECO:0000256" key="2">
    <source>
        <dbReference type="ARBA" id="ARBA00012146"/>
    </source>
</evidence>
<dbReference type="Proteomes" id="UP000247612">
    <property type="component" value="Unassembled WGS sequence"/>
</dbReference>
<dbReference type="EMBL" id="QJKH01000005">
    <property type="protein sequence ID" value="PXX79628.1"/>
    <property type="molecule type" value="Genomic_DNA"/>
</dbReference>
<dbReference type="Pfam" id="PF00571">
    <property type="entry name" value="CBS"/>
    <property type="match status" value="2"/>
</dbReference>
<dbReference type="InterPro" id="IPR038222">
    <property type="entry name" value="DHHA2_dom_sf"/>
</dbReference>
<comment type="catalytic activity">
    <reaction evidence="7">
        <text>diphosphate + H2O = 2 phosphate + H(+)</text>
        <dbReference type="Rhea" id="RHEA:24576"/>
        <dbReference type="ChEBI" id="CHEBI:15377"/>
        <dbReference type="ChEBI" id="CHEBI:15378"/>
        <dbReference type="ChEBI" id="CHEBI:33019"/>
        <dbReference type="ChEBI" id="CHEBI:43474"/>
        <dbReference type="EC" id="3.6.1.1"/>
    </reaction>
</comment>
<proteinExistence type="predicted"/>
<dbReference type="InterPro" id="IPR001667">
    <property type="entry name" value="DDH_dom"/>
</dbReference>
<dbReference type="SUPFAM" id="SSF64182">
    <property type="entry name" value="DHH phosphoesterases"/>
    <property type="match status" value="1"/>
</dbReference>
<name>A0A318KS26_9FIRM</name>
<evidence type="ECO:0000256" key="5">
    <source>
        <dbReference type="ARBA" id="ARBA00023211"/>
    </source>
</evidence>
<keyword evidence="11" id="KW-1185">Reference proteome</keyword>
<accession>A0A318KS26</accession>
<dbReference type="InterPro" id="IPR046342">
    <property type="entry name" value="CBS_dom_sf"/>
</dbReference>
<dbReference type="PROSITE" id="PS51371">
    <property type="entry name" value="CBS"/>
    <property type="match status" value="2"/>
</dbReference>
<dbReference type="Pfam" id="PF01368">
    <property type="entry name" value="DHH"/>
    <property type="match status" value="1"/>
</dbReference>
<organism evidence="10 11">
    <name type="scientific">Dielma fastidiosa</name>
    <dbReference type="NCBI Taxonomy" id="1034346"/>
    <lineage>
        <taxon>Bacteria</taxon>
        <taxon>Bacillati</taxon>
        <taxon>Bacillota</taxon>
        <taxon>Erysipelotrichia</taxon>
        <taxon>Erysipelotrichales</taxon>
        <taxon>Erysipelotrichaceae</taxon>
        <taxon>Dielma</taxon>
    </lineage>
</organism>
<evidence type="ECO:0000256" key="7">
    <source>
        <dbReference type="ARBA" id="ARBA00047820"/>
    </source>
</evidence>
<dbReference type="Gene3D" id="3.10.580.10">
    <property type="entry name" value="CBS-domain"/>
    <property type="match status" value="1"/>
</dbReference>
<sequence length="542" mass="61328">MKNNLYITGHKNPDTDSICSSIAYADLKRQLGIDAIASRNGDINAETAFVLKKFNVPQPIYMNTATCSLRDIEIDEVILVKPSYTIKQAWNSIAGTKNKSLFVVDEEEKLMGVVTMSNLSNVLMKECVDIRKLMAETSVQNIVDTLEGTLVNDSENYKSNGQVHILVNSEYLNTDIDFRTSTVVLGNDIDLQRRVIEGGATCLVLVEDNVVLPEIAQLAKENDCALIQTSLSTIYVARLIYQSSPIHLIMTKNPVSFKISDMVDEVSKRMSKSRYRSYPILDDDRHVLGAVSRFHLFNYRKKQIVLVDHNEMSQSLENIHDADIVEIIDHHRIGDIETLNPINFRNQTLGSTSTIIAMIYKEKNIVPTRTMAALMCCAIISDTMNFNSPTTTDVDRQIGEELARIARLDLDDLSREMFEAVATLKGKTFSEILYNDFKEYNMDGHKVAIGQINIVDSLELEVLRREFESYMGKINSINNYDILLMVFTNVDGSGSYFVSLGKLAWVVKEAFRQYYGDHDFVKSIISRKKQIVPHLQDELKVI</sequence>
<dbReference type="NCBIfam" id="NF011442">
    <property type="entry name" value="PRK14869.1-4"/>
    <property type="match status" value="1"/>
</dbReference>
<evidence type="ECO:0000259" key="9">
    <source>
        <dbReference type="PROSITE" id="PS51371"/>
    </source>
</evidence>
<dbReference type="Gene3D" id="3.10.310.20">
    <property type="entry name" value="DHHA2 domain"/>
    <property type="match status" value="1"/>
</dbReference>
<dbReference type="GO" id="GO:0005737">
    <property type="term" value="C:cytoplasm"/>
    <property type="evidence" value="ECO:0007669"/>
    <property type="project" value="InterPro"/>
</dbReference>
<dbReference type="AlphaFoldDB" id="A0A318KS26"/>
<dbReference type="EC" id="3.6.1.1" evidence="2"/>
<dbReference type="RefSeq" id="WP_022937000.1">
    <property type="nucleotide sequence ID" value="NZ_CABKRQ010000002.1"/>
</dbReference>